<sequence>MALTFLASRDALRAITNAWAIFSLLIDTIISILVVMRLREWGLGASMILSTIAEARVAYYAPMMLWACAAAKHRPARAANVRRMRVSIVLQIKPPARINDKDKAIDELTGDDTSNDASFAKDEAFVPESQPGRGAHVPETDRTTSSGLPHQLLLPNASAGNTCVESRAFGPRQAAIPSAHWSANALPADTHVGNEHIPIARRFPGIPTWHSDNCSINSQGGKTFITLLGTHVNAPIHECEGWPTSGEGRPPMRRGTRSRDETLRDAPPCHMLGLPSTPPSASRRASRKLGLLCPEDPIAHVCVGVQTQNGRRRGSSVRSSCLNGNAESLRAALCGDLFPGMTLGKVHFPESSFALIASAASDGGKAVIQVNRWQSTGPTAPAQPCSPNEGFAPAQLVPLHAHPRASNCLNSLRMRKGEANTCAFDGAKPDPHIHSQLSSCFVSMEEGAGGEHHVPHVQHVRRGVEERNVVASLRPGCQRSRTAATSRWPLKNLASLIDDVGGTPLGPGGEKVDIDACLSACPCGNCGRVGRAGAGRSVKFDYVIADCFVQNKANLALLATPASRSAMPADRHLLVPSLPQLAFSPSPIYYPLLVPGKMERSIDIAALRFIYNETQASVTSRVETDDLCAAVCARVGPKAFLQYPPQYRNVEPLRVALVHWDSVIAVQLKNAAVIAALASNDLGARIHLDATTDILIIPTIELLCRIPKTQSAVLISNPGVLLVWDDSLDGVVKLSRRIQTHLQSAMHANDVVDPLPYLGGLPSLSAIPQEGMPSDESLLTAPLTHGVSPFTYREPSFQLWPNHLPKASATPDLRFALKRMALHGSPFSSSTSSSSMSSSPWTPERTICLADISPPPAETELDCFKNDPHSMHTPGYISDHALLLGTSPPPPSSTVSITPSRSVGQKFKRLEVDEEEDTQNDDDEDEYLPAPT</sequence>
<comment type="caution">
    <text evidence="4">The sequence shown here is derived from an EMBL/GenBank/DDBJ whole genome shotgun (WGS) entry which is preliminary data.</text>
</comment>
<feature type="compositionally biased region" description="Acidic residues" evidence="1">
    <location>
        <begin position="912"/>
        <end position="932"/>
    </location>
</feature>
<feature type="non-terminal residue" evidence="4">
    <location>
        <position position="932"/>
    </location>
</feature>
<evidence type="ECO:0000256" key="2">
    <source>
        <dbReference type="SAM" id="Phobius"/>
    </source>
</evidence>
<organism evidence="4 5">
    <name type="scientific">Dentipellis fragilis</name>
    <dbReference type="NCBI Taxonomy" id="205917"/>
    <lineage>
        <taxon>Eukaryota</taxon>
        <taxon>Fungi</taxon>
        <taxon>Dikarya</taxon>
        <taxon>Basidiomycota</taxon>
        <taxon>Agaricomycotina</taxon>
        <taxon>Agaricomycetes</taxon>
        <taxon>Russulales</taxon>
        <taxon>Hericiaceae</taxon>
        <taxon>Dentipellis</taxon>
    </lineage>
</organism>
<dbReference type="OrthoDB" id="10555716at2759"/>
<reference evidence="4 5" key="1">
    <citation type="submission" date="2019-02" db="EMBL/GenBank/DDBJ databases">
        <title>Genome sequencing of the rare red list fungi Dentipellis fragilis.</title>
        <authorList>
            <person name="Buettner E."/>
            <person name="Kellner H."/>
        </authorList>
    </citation>
    <scope>NUCLEOTIDE SEQUENCE [LARGE SCALE GENOMIC DNA]</scope>
    <source>
        <strain evidence="4 5">DSM 105465</strain>
    </source>
</reference>
<dbReference type="InterPro" id="IPR057688">
    <property type="entry name" value="DUF7928"/>
</dbReference>
<accession>A0A4Y9YC77</accession>
<keyword evidence="5" id="KW-1185">Reference proteome</keyword>
<feature type="domain" description="DUF7928" evidence="3">
    <location>
        <begin position="606"/>
        <end position="746"/>
    </location>
</feature>
<evidence type="ECO:0000256" key="1">
    <source>
        <dbReference type="SAM" id="MobiDB-lite"/>
    </source>
</evidence>
<keyword evidence="2" id="KW-0472">Membrane</keyword>
<feature type="region of interest" description="Disordered" evidence="1">
    <location>
        <begin position="240"/>
        <end position="283"/>
    </location>
</feature>
<proteinExistence type="predicted"/>
<keyword evidence="2" id="KW-0812">Transmembrane</keyword>
<keyword evidence="2" id="KW-1133">Transmembrane helix</keyword>
<evidence type="ECO:0000259" key="3">
    <source>
        <dbReference type="Pfam" id="PF25550"/>
    </source>
</evidence>
<dbReference type="STRING" id="205917.A0A4Y9YC77"/>
<dbReference type="EMBL" id="SEOQ01000579">
    <property type="protein sequence ID" value="TFY60156.1"/>
    <property type="molecule type" value="Genomic_DNA"/>
</dbReference>
<evidence type="ECO:0000313" key="4">
    <source>
        <dbReference type="EMBL" id="TFY60156.1"/>
    </source>
</evidence>
<feature type="transmembrane region" description="Helical" evidence="2">
    <location>
        <begin position="12"/>
        <end position="35"/>
    </location>
</feature>
<protein>
    <recommendedName>
        <fullName evidence="3">DUF7928 domain-containing protein</fullName>
    </recommendedName>
</protein>
<dbReference type="AlphaFoldDB" id="A0A4Y9YC77"/>
<dbReference type="Pfam" id="PF25550">
    <property type="entry name" value="DUF7928"/>
    <property type="match status" value="1"/>
</dbReference>
<feature type="region of interest" description="Disordered" evidence="1">
    <location>
        <begin position="880"/>
        <end position="932"/>
    </location>
</feature>
<gene>
    <name evidence="4" type="ORF">EVG20_g7528</name>
</gene>
<feature type="region of interest" description="Disordered" evidence="1">
    <location>
        <begin position="127"/>
        <end position="148"/>
    </location>
</feature>
<name>A0A4Y9YC77_9AGAM</name>
<dbReference type="Proteomes" id="UP000298327">
    <property type="component" value="Unassembled WGS sequence"/>
</dbReference>
<evidence type="ECO:0000313" key="5">
    <source>
        <dbReference type="Proteomes" id="UP000298327"/>
    </source>
</evidence>